<dbReference type="KEGG" id="cyc:PCC7424_5314"/>
<dbReference type="Pfam" id="PF05724">
    <property type="entry name" value="TPMT"/>
    <property type="match status" value="1"/>
</dbReference>
<dbReference type="GO" id="GO:0008119">
    <property type="term" value="F:thiopurine S-methyltransferase activity"/>
    <property type="evidence" value="ECO:0007669"/>
    <property type="project" value="TreeGrafter"/>
</dbReference>
<dbReference type="STRING" id="65393.PCC7424_5314"/>
<keyword evidence="1 4" id="KW-0489">Methyltransferase</keyword>
<dbReference type="CDD" id="cd02440">
    <property type="entry name" value="AdoMet_MTases"/>
    <property type="match status" value="1"/>
</dbReference>
<evidence type="ECO:0000313" key="4">
    <source>
        <dbReference type="EMBL" id="ACK73662.1"/>
    </source>
</evidence>
<dbReference type="HOGENOM" id="CLU_105064_0_0_3"/>
<dbReference type="Gene3D" id="3.40.50.150">
    <property type="entry name" value="Vaccinia Virus protein VP39"/>
    <property type="match status" value="1"/>
</dbReference>
<dbReference type="InterPro" id="IPR029063">
    <property type="entry name" value="SAM-dependent_MTases_sf"/>
</dbReference>
<dbReference type="OrthoDB" id="9804312at2"/>
<keyword evidence="5" id="KW-1185">Reference proteome</keyword>
<dbReference type="AlphaFoldDB" id="B7KJI5"/>
<evidence type="ECO:0000313" key="5">
    <source>
        <dbReference type="Proteomes" id="UP000002384"/>
    </source>
</evidence>
<gene>
    <name evidence="4" type="ordered locus">PCC7424_5314</name>
</gene>
<dbReference type="PROSITE" id="PS51585">
    <property type="entry name" value="SAM_MT_TPMT"/>
    <property type="match status" value="1"/>
</dbReference>
<name>B7KJI5_GLOC7</name>
<evidence type="ECO:0000256" key="3">
    <source>
        <dbReference type="ARBA" id="ARBA00022691"/>
    </source>
</evidence>
<sequence length="225" mass="25462">MPEQLPEQLREKVQQLALDYQQQGKPTEWFESLYQQAQGDPAQIPWAKLSPHPILQDWLDQSQISGQGKTALVIGCGLGDDAEILSDLGYQVTAFDISETAINWCRQRFPNSKVNYVVADLLALDPNWKGNFNFVFECRTIQSLPLNLREKAISAIAQLVAPKGTLIVITGFRETEDPPKGPPWPLSEVELSLFKAFNLEEVKRISFTVPQSEALHQLRLEYLKQ</sequence>
<dbReference type="Proteomes" id="UP000002384">
    <property type="component" value="Chromosome"/>
</dbReference>
<accession>B7KJI5</accession>
<proteinExistence type="predicted"/>
<evidence type="ECO:0000256" key="1">
    <source>
        <dbReference type="ARBA" id="ARBA00022603"/>
    </source>
</evidence>
<dbReference type="GO" id="GO:0032259">
    <property type="term" value="P:methylation"/>
    <property type="evidence" value="ECO:0007669"/>
    <property type="project" value="UniProtKB-KW"/>
</dbReference>
<dbReference type="RefSeq" id="WP_015957238.1">
    <property type="nucleotide sequence ID" value="NC_011729.1"/>
</dbReference>
<reference evidence="5" key="1">
    <citation type="journal article" date="2011" name="MBio">
        <title>Novel metabolic attributes of the genus Cyanothece, comprising a group of unicellular nitrogen-fixing Cyanobacteria.</title>
        <authorList>
            <person name="Bandyopadhyay A."/>
            <person name="Elvitigala T."/>
            <person name="Welsh E."/>
            <person name="Stockel J."/>
            <person name="Liberton M."/>
            <person name="Min H."/>
            <person name="Sherman L.A."/>
            <person name="Pakrasi H.B."/>
        </authorList>
    </citation>
    <scope>NUCLEOTIDE SEQUENCE [LARGE SCALE GENOMIC DNA]</scope>
    <source>
        <strain evidence="5">PCC 7424</strain>
    </source>
</reference>
<dbReference type="SUPFAM" id="SSF53335">
    <property type="entry name" value="S-adenosyl-L-methionine-dependent methyltransferases"/>
    <property type="match status" value="1"/>
</dbReference>
<organism evidence="4 5">
    <name type="scientific">Gloeothece citriformis (strain PCC 7424)</name>
    <name type="common">Cyanothece sp. (strain PCC 7424)</name>
    <dbReference type="NCBI Taxonomy" id="65393"/>
    <lineage>
        <taxon>Bacteria</taxon>
        <taxon>Bacillati</taxon>
        <taxon>Cyanobacteriota</taxon>
        <taxon>Cyanophyceae</taxon>
        <taxon>Oscillatoriophycideae</taxon>
        <taxon>Chroococcales</taxon>
        <taxon>Aphanothecaceae</taxon>
        <taxon>Gloeothece</taxon>
        <taxon>Gloeothece citriformis</taxon>
    </lineage>
</organism>
<dbReference type="InterPro" id="IPR008854">
    <property type="entry name" value="TPMT"/>
</dbReference>
<keyword evidence="3" id="KW-0949">S-adenosyl-L-methionine</keyword>
<dbReference type="PANTHER" id="PTHR10259:SF11">
    <property type="entry name" value="THIOPURINE S-METHYLTRANSFERASE"/>
    <property type="match status" value="1"/>
</dbReference>
<protein>
    <submittedName>
        <fullName evidence="4">Methyltransferase type 11</fullName>
    </submittedName>
</protein>
<keyword evidence="2 4" id="KW-0808">Transferase</keyword>
<dbReference type="eggNOG" id="COG2227">
    <property type="taxonomic scope" value="Bacteria"/>
</dbReference>
<dbReference type="EMBL" id="CP001291">
    <property type="protein sequence ID" value="ACK73662.1"/>
    <property type="molecule type" value="Genomic_DNA"/>
</dbReference>
<dbReference type="PANTHER" id="PTHR10259">
    <property type="entry name" value="THIOPURINE S-METHYLTRANSFERASE"/>
    <property type="match status" value="1"/>
</dbReference>
<evidence type="ECO:0000256" key="2">
    <source>
        <dbReference type="ARBA" id="ARBA00022679"/>
    </source>
</evidence>